<comment type="caution">
    <text evidence="2">The sequence shown here is derived from an EMBL/GenBank/DDBJ whole genome shotgun (WGS) entry which is preliminary data.</text>
</comment>
<evidence type="ECO:0000313" key="2">
    <source>
        <dbReference type="EMBL" id="KAG7816594.1"/>
    </source>
</evidence>
<name>A0AAN6DDN0_PICAN</name>
<dbReference type="GeneID" id="66128687"/>
<dbReference type="RefSeq" id="XP_043058128.1">
    <property type="nucleotide sequence ID" value="XM_043205356.1"/>
</dbReference>
<dbReference type="InterPro" id="IPR032197">
    <property type="entry name" value="Atg7_N"/>
</dbReference>
<evidence type="ECO:0000313" key="3">
    <source>
        <dbReference type="Proteomes" id="UP001196530"/>
    </source>
</evidence>
<gene>
    <name evidence="2" type="ORF">KL928_004636</name>
</gene>
<feature type="domain" description="Ubiquitin-like modifier-activating enzyme Atg7 N-terminal" evidence="1">
    <location>
        <begin position="3"/>
        <end position="156"/>
    </location>
</feature>
<dbReference type="InterPro" id="IPR042522">
    <property type="entry name" value="Atg7_N_1"/>
</dbReference>
<protein>
    <recommendedName>
        <fullName evidence="1">Ubiquitin-like modifier-activating enzyme Atg7 N-terminal domain-containing protein</fullName>
    </recommendedName>
</protein>
<dbReference type="Proteomes" id="UP001196530">
    <property type="component" value="Unassembled WGS sequence"/>
</dbReference>
<dbReference type="AlphaFoldDB" id="A0AAN6DDN0"/>
<accession>A0AAN6DDN0</accession>
<dbReference type="Pfam" id="PF16420">
    <property type="entry name" value="ATG7_N"/>
    <property type="match status" value="1"/>
</dbReference>
<proteinExistence type="predicted"/>
<dbReference type="Gene3D" id="3.40.140.70">
    <property type="entry name" value="Ubiquitin-like modifier-activating enzyme ATG7 N-terminal domain"/>
    <property type="match status" value="1"/>
</dbReference>
<evidence type="ECO:0000259" key="1">
    <source>
        <dbReference type="Pfam" id="PF16420"/>
    </source>
</evidence>
<organism evidence="2 3">
    <name type="scientific">Pichia angusta</name>
    <name type="common">Yeast</name>
    <name type="synonym">Hansenula polymorpha</name>
    <dbReference type="NCBI Taxonomy" id="870730"/>
    <lineage>
        <taxon>Eukaryota</taxon>
        <taxon>Fungi</taxon>
        <taxon>Dikarya</taxon>
        <taxon>Ascomycota</taxon>
        <taxon>Saccharomycotina</taxon>
        <taxon>Pichiomycetes</taxon>
        <taxon>Pichiales</taxon>
        <taxon>Pichiaceae</taxon>
        <taxon>Ogataea</taxon>
    </lineage>
</organism>
<sequence length="230" mass="26034">MEVKYINTQSFVDSSFFVKLSQLKLDVLKLDQSSRLVYGYYNYKRLAPGQAPAINLNDISFASDQELESQLPARSAFIVSGEITNVNTLEEFKSQSKLEFLTRVGGKLIDSIKNKAALQDPRLLAQFAVFSFADLKKYKFYYWFAFPALHSEWQITSEGPLNGDVPDLQFSLVSDGKPVPLTQLHTIPTDSLLHVAFVDTSAVPDAYSYVLRNFLTMLAIWARNWQISVL</sequence>
<reference evidence="2" key="1">
    <citation type="journal article" date="2021" name="G3 (Bethesda)">
        <title>Genomic diversity, chromosomal rearrangements, and interspecies hybridization in the ogataea polymorpha species complex.</title>
        <authorList>
            <person name="Hanson S.J."/>
            <person name="Cinneide E.O."/>
            <person name="Salzberg L.I."/>
            <person name="Wolfe K.H."/>
            <person name="McGowan J."/>
            <person name="Fitzpatrick D.A."/>
            <person name="Matlin K."/>
        </authorList>
    </citation>
    <scope>NUCLEOTIDE SEQUENCE</scope>
    <source>
        <strain evidence="2">61-244</strain>
    </source>
</reference>
<dbReference type="EMBL" id="JAHLUX010000010">
    <property type="protein sequence ID" value="KAG7816594.1"/>
    <property type="molecule type" value="Genomic_DNA"/>
</dbReference>